<organism evidence="2">
    <name type="scientific">Culex pipiens</name>
    <name type="common">House mosquito</name>
    <dbReference type="NCBI Taxonomy" id="7175"/>
    <lineage>
        <taxon>Eukaryota</taxon>
        <taxon>Metazoa</taxon>
        <taxon>Ecdysozoa</taxon>
        <taxon>Arthropoda</taxon>
        <taxon>Hexapoda</taxon>
        <taxon>Insecta</taxon>
        <taxon>Pterygota</taxon>
        <taxon>Neoptera</taxon>
        <taxon>Endopterygota</taxon>
        <taxon>Diptera</taxon>
        <taxon>Nematocera</taxon>
        <taxon>Culicoidea</taxon>
        <taxon>Culicidae</taxon>
        <taxon>Culicinae</taxon>
        <taxon>Culicini</taxon>
        <taxon>Culex</taxon>
        <taxon>Culex</taxon>
    </lineage>
</organism>
<protein>
    <submittedName>
        <fullName evidence="2">(northern house mosquito) hypothetical protein</fullName>
    </submittedName>
</protein>
<feature type="compositionally biased region" description="Low complexity" evidence="1">
    <location>
        <begin position="1"/>
        <end position="17"/>
    </location>
</feature>
<feature type="region of interest" description="Disordered" evidence="1">
    <location>
        <begin position="1"/>
        <end position="38"/>
    </location>
</feature>
<evidence type="ECO:0000313" key="2">
    <source>
        <dbReference type="EMBL" id="CAG6453856.1"/>
    </source>
</evidence>
<feature type="region of interest" description="Disordered" evidence="1">
    <location>
        <begin position="55"/>
        <end position="89"/>
    </location>
</feature>
<dbReference type="EMBL" id="HBUE01023961">
    <property type="protein sequence ID" value="CAG6453856.1"/>
    <property type="molecule type" value="Transcribed_RNA"/>
</dbReference>
<reference evidence="2" key="1">
    <citation type="submission" date="2021-05" db="EMBL/GenBank/DDBJ databases">
        <authorList>
            <person name="Alioto T."/>
            <person name="Alioto T."/>
            <person name="Gomez Garrido J."/>
        </authorList>
    </citation>
    <scope>NUCLEOTIDE SEQUENCE</scope>
</reference>
<name>A0A8D8AB63_CULPI</name>
<sequence length="105" mass="11715">MSTFTQSTTPTTRSSTSVAGMASEIRRPSGKKPRNRTRDFLQILMTTTCWRRATNRRARSNCRGTSPSRMTPVRSFASALPTTTSSTPPRWAGSAKFAVYRRMPP</sequence>
<dbReference type="AlphaFoldDB" id="A0A8D8AB63"/>
<accession>A0A8D8AB63</accession>
<evidence type="ECO:0000256" key="1">
    <source>
        <dbReference type="SAM" id="MobiDB-lite"/>
    </source>
</evidence>
<proteinExistence type="predicted"/>